<keyword evidence="5" id="KW-0539">Nucleus</keyword>
<reference evidence="7" key="2">
    <citation type="submission" date="2025-08" db="UniProtKB">
        <authorList>
            <consortium name="Ensembl"/>
        </authorList>
    </citation>
    <scope>IDENTIFICATION</scope>
</reference>
<organism evidence="7 8">
    <name type="scientific">Bos indicus x Bos taurus</name>
    <name type="common">Hybrid cattle</name>
    <dbReference type="NCBI Taxonomy" id="30522"/>
    <lineage>
        <taxon>Eukaryota</taxon>
        <taxon>Metazoa</taxon>
        <taxon>Chordata</taxon>
        <taxon>Craniata</taxon>
        <taxon>Vertebrata</taxon>
        <taxon>Euteleostomi</taxon>
        <taxon>Mammalia</taxon>
        <taxon>Eutheria</taxon>
        <taxon>Laurasiatheria</taxon>
        <taxon>Artiodactyla</taxon>
        <taxon>Ruminantia</taxon>
        <taxon>Pecora</taxon>
        <taxon>Bovidae</taxon>
        <taxon>Bovinae</taxon>
        <taxon>Bos</taxon>
    </lineage>
</organism>
<keyword evidence="8" id="KW-1185">Reference proteome</keyword>
<evidence type="ECO:0000256" key="5">
    <source>
        <dbReference type="ARBA" id="ARBA00023242"/>
    </source>
</evidence>
<feature type="compositionally biased region" description="Basic and acidic residues" evidence="6">
    <location>
        <begin position="255"/>
        <end position="270"/>
    </location>
</feature>
<keyword evidence="3" id="KW-0238">DNA-binding</keyword>
<dbReference type="Ensembl" id="ENSBIXT00000021277.1">
    <property type="protein sequence ID" value="ENSBIXP00000011734.1"/>
    <property type="gene ID" value="ENSBIXG00000016938.1"/>
</dbReference>
<dbReference type="GO" id="GO:0005634">
    <property type="term" value="C:nucleus"/>
    <property type="evidence" value="ECO:0007669"/>
    <property type="project" value="UniProtKB-SubCell"/>
</dbReference>
<feature type="region of interest" description="Disordered" evidence="6">
    <location>
        <begin position="213"/>
        <end position="232"/>
    </location>
</feature>
<feature type="compositionally biased region" description="Basic and acidic residues" evidence="6">
    <location>
        <begin position="344"/>
        <end position="353"/>
    </location>
</feature>
<protein>
    <submittedName>
        <fullName evidence="7">Uncharacterized protein</fullName>
    </submittedName>
</protein>
<proteinExistence type="predicted"/>
<evidence type="ECO:0000256" key="1">
    <source>
        <dbReference type="ARBA" id="ARBA00004123"/>
    </source>
</evidence>
<dbReference type="GO" id="GO:0000976">
    <property type="term" value="F:transcription cis-regulatory region binding"/>
    <property type="evidence" value="ECO:0007669"/>
    <property type="project" value="TreeGrafter"/>
</dbReference>
<feature type="region of interest" description="Disordered" evidence="6">
    <location>
        <begin position="293"/>
        <end position="367"/>
    </location>
</feature>
<dbReference type="STRING" id="30522.A0A4W2CFE1"/>
<accession>A0A4W2CFE1</accession>
<reference evidence="7" key="3">
    <citation type="submission" date="2025-09" db="UniProtKB">
        <authorList>
            <consortium name="Ensembl"/>
        </authorList>
    </citation>
    <scope>IDENTIFICATION</scope>
</reference>
<dbReference type="GO" id="GO:0034751">
    <property type="term" value="C:aryl hydrocarbon receptor complex"/>
    <property type="evidence" value="ECO:0007669"/>
    <property type="project" value="TreeGrafter"/>
</dbReference>
<keyword evidence="2" id="KW-0805">Transcription regulation</keyword>
<evidence type="ECO:0000313" key="8">
    <source>
        <dbReference type="Proteomes" id="UP000314981"/>
    </source>
</evidence>
<feature type="compositionally biased region" description="Pro residues" evidence="6">
    <location>
        <begin position="327"/>
        <end position="336"/>
    </location>
</feature>
<dbReference type="Gene3D" id="3.30.450.20">
    <property type="entry name" value="PAS domain"/>
    <property type="match status" value="1"/>
</dbReference>
<evidence type="ECO:0000256" key="6">
    <source>
        <dbReference type="SAM" id="MobiDB-lite"/>
    </source>
</evidence>
<reference evidence="7 8" key="1">
    <citation type="submission" date="2018-11" db="EMBL/GenBank/DDBJ databases">
        <title>Haplotype-resolved cattle genomes.</title>
        <authorList>
            <person name="Low W.Y."/>
            <person name="Tearle R."/>
            <person name="Bickhart D.M."/>
            <person name="Rosen B.D."/>
            <person name="Koren S."/>
            <person name="Rhie A."/>
            <person name="Hiendleder S."/>
            <person name="Phillippy A.M."/>
            <person name="Smith T.P.L."/>
            <person name="Williams J.L."/>
        </authorList>
    </citation>
    <scope>NUCLEOTIDE SEQUENCE [LARGE SCALE GENOMIC DNA]</scope>
</reference>
<dbReference type="FunFam" id="3.30.450.20:FF:000097">
    <property type="entry name" value="Aryl hydrocarbon receptor repressor"/>
    <property type="match status" value="1"/>
</dbReference>
<sequence>MFQTDVMHQNIYDYIHVDDRQDFCRQLHWAMDPPQAGCGQPLLSETGEDAILGRLLRAQEGGTDPPTEYSAFLTRCFICRVRCLLDSTSGFLTMQFQGRLKFLFGQNRRAPSGAALLPRLALFCVVAPLALPPGVEVRVKTVYLRAKHRADVPASTDAKLCSASLSQILTGRSNGENGLSLFRTPEDACRWGRVTARGPCLCLRGGPDLVLDPDGTSGAEEGEELGGLPRDAPPYSCRLESLGPVKHLDWAAGRHGQDDGSAKLKLEPGKADPFPTAPAHGACLPYLGAQGTVHSLRSSPSSHPPRPPPGACASRTSRALRDGHQGPAPPPTPGPFPQGGLDSRVPRPADKLRGLLMPPGAPSHPALSLDVPIKMESDSGSEDAADGYRMSPAQVWLGAGNPAKRQLVTFPTRMHLKTEPGARLPLYTPPPGPGLLGAPPRPGRGLAPLHPTSCACLEPPPRLCMRGHQPFNLGCNCRAPGPAPAVKLEPLDSPLWAAHGQGGPPGLFSKSAPAAGMPPRDTQCAFLP</sequence>
<feature type="region of interest" description="Disordered" evidence="6">
    <location>
        <begin position="251"/>
        <end position="277"/>
    </location>
</feature>
<evidence type="ECO:0000256" key="2">
    <source>
        <dbReference type="ARBA" id="ARBA00023015"/>
    </source>
</evidence>
<evidence type="ECO:0000313" key="7">
    <source>
        <dbReference type="Ensembl" id="ENSBIXP00000011734.1"/>
    </source>
</evidence>
<evidence type="ECO:0000256" key="4">
    <source>
        <dbReference type="ARBA" id="ARBA00023163"/>
    </source>
</evidence>
<dbReference type="GO" id="GO:0004879">
    <property type="term" value="F:nuclear receptor activity"/>
    <property type="evidence" value="ECO:0007669"/>
    <property type="project" value="TreeGrafter"/>
</dbReference>
<name>A0A4W2CFE1_BOBOX</name>
<dbReference type="AlphaFoldDB" id="A0A4W2CFE1"/>
<keyword evidence="4" id="KW-0804">Transcription</keyword>
<dbReference type="OMA" id="ECFMQEE"/>
<dbReference type="PANTHER" id="PTHR10649">
    <property type="entry name" value="ARYL HYDROCARBON RECEPTOR"/>
    <property type="match status" value="1"/>
</dbReference>
<dbReference type="InterPro" id="IPR039091">
    <property type="entry name" value="AHR/AHRR"/>
</dbReference>
<dbReference type="Proteomes" id="UP000314981">
    <property type="component" value="Chromosome 20"/>
</dbReference>
<dbReference type="PANTHER" id="PTHR10649:SF3">
    <property type="entry name" value="ARYL HYDROCARBON RECEPTOR REPRESSOR"/>
    <property type="match status" value="1"/>
</dbReference>
<comment type="subcellular location">
    <subcellularLocation>
        <location evidence="1">Nucleus</location>
    </subcellularLocation>
</comment>
<dbReference type="GO" id="GO:0006805">
    <property type="term" value="P:xenobiotic metabolic process"/>
    <property type="evidence" value="ECO:0007669"/>
    <property type="project" value="InterPro"/>
</dbReference>
<evidence type="ECO:0000256" key="3">
    <source>
        <dbReference type="ARBA" id="ARBA00023125"/>
    </source>
</evidence>